<protein>
    <submittedName>
        <fullName evidence="2">Uncharacterized protein</fullName>
    </submittedName>
</protein>
<dbReference type="AlphaFoldDB" id="A0A7J8HC82"/>
<accession>A0A7J8HC82</accession>
<gene>
    <name evidence="2" type="ORF">HJG59_011114</name>
</gene>
<organism evidence="2 3">
    <name type="scientific">Molossus molossus</name>
    <name type="common">Pallas' mastiff bat</name>
    <name type="synonym">Vespertilio molossus</name>
    <dbReference type="NCBI Taxonomy" id="27622"/>
    <lineage>
        <taxon>Eukaryota</taxon>
        <taxon>Metazoa</taxon>
        <taxon>Chordata</taxon>
        <taxon>Craniata</taxon>
        <taxon>Vertebrata</taxon>
        <taxon>Euteleostomi</taxon>
        <taxon>Mammalia</taxon>
        <taxon>Eutheria</taxon>
        <taxon>Laurasiatheria</taxon>
        <taxon>Chiroptera</taxon>
        <taxon>Yangochiroptera</taxon>
        <taxon>Molossidae</taxon>
        <taxon>Molossus</taxon>
    </lineage>
</organism>
<sequence>MFLLIFFRERKGEIGRNIEMREKHQSAAPACPLPGIEPETRAPLSPWDNAQFTEPYQPGSIPHFKPLILQIPKYLWSSSETGSQHLPFGIQVGREMKTFQRKQSGLFLEDPEQQREHLESLVQHH</sequence>
<dbReference type="EMBL" id="JACASF010000007">
    <property type="protein sequence ID" value="KAF6469738.1"/>
    <property type="molecule type" value="Genomic_DNA"/>
</dbReference>
<keyword evidence="3" id="KW-1185">Reference proteome</keyword>
<name>A0A7J8HC82_MOLMO</name>
<feature type="region of interest" description="Disordered" evidence="1">
    <location>
        <begin position="103"/>
        <end position="125"/>
    </location>
</feature>
<comment type="caution">
    <text evidence="2">The sequence shown here is derived from an EMBL/GenBank/DDBJ whole genome shotgun (WGS) entry which is preliminary data.</text>
</comment>
<evidence type="ECO:0000313" key="3">
    <source>
        <dbReference type="Proteomes" id="UP000550707"/>
    </source>
</evidence>
<evidence type="ECO:0000313" key="2">
    <source>
        <dbReference type="EMBL" id="KAF6469738.1"/>
    </source>
</evidence>
<evidence type="ECO:0000256" key="1">
    <source>
        <dbReference type="SAM" id="MobiDB-lite"/>
    </source>
</evidence>
<dbReference type="Proteomes" id="UP000550707">
    <property type="component" value="Unassembled WGS sequence"/>
</dbReference>
<proteinExistence type="predicted"/>
<reference evidence="2 3" key="1">
    <citation type="journal article" date="2020" name="Nature">
        <title>Six reference-quality genomes reveal evolution of bat adaptations.</title>
        <authorList>
            <person name="Jebb D."/>
            <person name="Huang Z."/>
            <person name="Pippel M."/>
            <person name="Hughes G.M."/>
            <person name="Lavrichenko K."/>
            <person name="Devanna P."/>
            <person name="Winkler S."/>
            <person name="Jermiin L.S."/>
            <person name="Skirmuntt E.C."/>
            <person name="Katzourakis A."/>
            <person name="Burkitt-Gray L."/>
            <person name="Ray D.A."/>
            <person name="Sullivan K.A.M."/>
            <person name="Roscito J.G."/>
            <person name="Kirilenko B.M."/>
            <person name="Davalos L.M."/>
            <person name="Corthals A.P."/>
            <person name="Power M.L."/>
            <person name="Jones G."/>
            <person name="Ransome R.D."/>
            <person name="Dechmann D.K.N."/>
            <person name="Locatelli A.G."/>
            <person name="Puechmaille S.J."/>
            <person name="Fedrigo O."/>
            <person name="Jarvis E.D."/>
            <person name="Hiller M."/>
            <person name="Vernes S.C."/>
            <person name="Myers E.W."/>
            <person name="Teeling E.C."/>
        </authorList>
    </citation>
    <scope>NUCLEOTIDE SEQUENCE [LARGE SCALE GENOMIC DNA]</scope>
    <source>
        <strain evidence="2">MMolMol1</strain>
        <tissue evidence="2">Muscle</tissue>
    </source>
</reference>
<feature type="region of interest" description="Disordered" evidence="1">
    <location>
        <begin position="25"/>
        <end position="52"/>
    </location>
</feature>
<dbReference type="InParanoid" id="A0A7J8HC82"/>